<reference evidence="1" key="1">
    <citation type="submission" date="2023-10" db="EMBL/GenBank/DDBJ databases">
        <title>Genome assembly of Pristionchus species.</title>
        <authorList>
            <person name="Yoshida K."/>
            <person name="Sommer R.J."/>
        </authorList>
    </citation>
    <scope>NUCLEOTIDE SEQUENCE</scope>
    <source>
        <strain evidence="1">RS0144</strain>
    </source>
</reference>
<dbReference type="Proteomes" id="UP001432027">
    <property type="component" value="Unassembled WGS sequence"/>
</dbReference>
<dbReference type="InterPro" id="IPR029213">
    <property type="entry name" value="Fusogen_EFF/AFF"/>
</dbReference>
<dbReference type="Gene3D" id="2.60.98.60">
    <property type="entry name" value="Cell-cell fusogen EFF/AFF, domain 1"/>
    <property type="match status" value="3"/>
</dbReference>
<gene>
    <name evidence="1" type="ORF">PENTCL1PPCAC_21361</name>
</gene>
<dbReference type="GO" id="GO:0000768">
    <property type="term" value="P:syncytium formation by plasma membrane fusion"/>
    <property type="evidence" value="ECO:0007669"/>
    <property type="project" value="TreeGrafter"/>
</dbReference>
<accession>A0AAV5TY92</accession>
<evidence type="ECO:0000313" key="1">
    <source>
        <dbReference type="EMBL" id="GMS99186.1"/>
    </source>
</evidence>
<feature type="non-terminal residue" evidence="1">
    <location>
        <position position="437"/>
    </location>
</feature>
<proteinExistence type="predicted"/>
<evidence type="ECO:0000313" key="2">
    <source>
        <dbReference type="Proteomes" id="UP001432027"/>
    </source>
</evidence>
<dbReference type="GO" id="GO:0044291">
    <property type="term" value="C:cell-cell contact zone"/>
    <property type="evidence" value="ECO:0007669"/>
    <property type="project" value="TreeGrafter"/>
</dbReference>
<dbReference type="AlphaFoldDB" id="A0AAV5TY92"/>
<dbReference type="PANTHER" id="PTHR37415">
    <property type="entry name" value="EFF-1A"/>
    <property type="match status" value="1"/>
</dbReference>
<dbReference type="Pfam" id="PF14884">
    <property type="entry name" value="EFF-AFF"/>
    <property type="match status" value="1"/>
</dbReference>
<name>A0AAV5TY92_9BILA</name>
<sequence length="437" mass="49492">SLEIQFPIGLHSTVCFRMEDRNSNDTNQSLLHTVTLARIEQHHPVIPKYQFAIPEVHTSCFCECDATERCSSAEYASERCSEKNTQNHGCYRTYFDKQPSTSCPIEAAMGSHLCCELKFAPFENITYTAIQLGSPMTYAVFMYTSYDYAVDSWVVKETRTIITQIEGISSHSNLDSNGLLMMEVIPSGQFPHQLVNGMYFTESTHVGSTGEIRMGRVNDFNDMNPDDLGWYRRNDATGRFQVPSGELTMKRIHEAKVIDCKQQRISSLINANYYKQNSFILPQYVTNIYRWIESAAFNESSRQVIVSHAHGVNLQLNIHVDEDFEGSLVLLHNSSRLDSFSGSIQVDSQSRHYLNIILTGATGKMNGFVRSNQSAAVAQIYHFTVYIHEISSTNRSLLVPYPATLDKGEREVCMRAEGKKEKDSICAVFPFHEEALE</sequence>
<feature type="non-terminal residue" evidence="1">
    <location>
        <position position="1"/>
    </location>
</feature>
<organism evidence="1 2">
    <name type="scientific">Pristionchus entomophagus</name>
    <dbReference type="NCBI Taxonomy" id="358040"/>
    <lineage>
        <taxon>Eukaryota</taxon>
        <taxon>Metazoa</taxon>
        <taxon>Ecdysozoa</taxon>
        <taxon>Nematoda</taxon>
        <taxon>Chromadorea</taxon>
        <taxon>Rhabditida</taxon>
        <taxon>Rhabditina</taxon>
        <taxon>Diplogasteromorpha</taxon>
        <taxon>Diplogasteroidea</taxon>
        <taxon>Neodiplogasteridae</taxon>
        <taxon>Pristionchus</taxon>
    </lineage>
</organism>
<dbReference type="InterPro" id="IPR043076">
    <property type="entry name" value="Fusogen_EFF/AFF_dom3"/>
</dbReference>
<protein>
    <submittedName>
        <fullName evidence="1">Uncharacterized protein</fullName>
    </submittedName>
</protein>
<comment type="caution">
    <text evidence="1">The sequence shown here is derived from an EMBL/GenBank/DDBJ whole genome shotgun (WGS) entry which is preliminary data.</text>
</comment>
<keyword evidence="2" id="KW-1185">Reference proteome</keyword>
<dbReference type="Gene3D" id="2.60.40.3980">
    <property type="entry name" value="Cell-cell fusogen EFF/AFF, domain 3"/>
    <property type="match status" value="1"/>
</dbReference>
<dbReference type="EMBL" id="BTSX01000005">
    <property type="protein sequence ID" value="GMS99186.1"/>
    <property type="molecule type" value="Genomic_DNA"/>
</dbReference>
<dbReference type="PANTHER" id="PTHR37415:SF2">
    <property type="entry name" value="EFF-1A-RELATED"/>
    <property type="match status" value="1"/>
</dbReference>